<evidence type="ECO:0000313" key="10">
    <source>
        <dbReference type="EMBL" id="GMI36376.1"/>
    </source>
</evidence>
<gene>
    <name evidence="10" type="ORF">TeGR_g6612</name>
</gene>
<keyword evidence="4" id="KW-1015">Disulfide bond</keyword>
<comment type="caution">
    <text evidence="10">The sequence shown here is derived from an EMBL/GenBank/DDBJ whole genome shotgun (WGS) entry which is preliminary data.</text>
</comment>
<sequence length="885" mass="90739">MSSFLPPLSSLLLLGLLLGLPPSAASSPAGDTSSPPVPCPSLPSSLIYTQASAPREIGSAIRLVVEQVNKELTGVVDVNVHWTGQELHRKVGRHNITATVVRRSLTGEGGYTEAEECFEVPFVIDDTDECKLPEGHEMAHGCGASARCVNSVGAYHCECPAPPPPAKDGAARDPSWSLSLRSSSCPGLAGTEGCCADGDAACRAAFKCPQDPCQEGQNTCDAAAGSACESSLGPDGPEYTCTCPGGKLGSGHLCAGGDLPPRPTVGYDSLPTEETLAAGYCSCTEPAFDKCKGFPPCEGKNEGCSLSAAGEPECECKTGYVRAGAHGCVDETPPALSLRCDADGTGVMALTQGENYEECAVDIADSNAEDLARSLKIAYSAPLPRGCLRDMGTWHVNYTVATPWTEPAFQLATRTVTVTDLDECAITARTQALYCKEALPQCDKAADARCRNTEGSYQCECPRCTAGDGFLPISGVAPGDPHAPVGYEGGTGCRDSCKPAIELRGPNPRVFRACKCGGLVGLTGDARKLAGGKGGEGEGRSYDAEIKALVRLAGGKELCATKENAGEVEAGDCAQAVDQPGGVDLTGKIVVGDPVKHPTKKNWWRVAYNVADKAGNRADTVFRDVKVEELSLEELEEVIRKEAEEEKEKEVRKAVAAAVKKEKQAAAKAVREATDKAAADARGNRRCPECPKCVTHDCDCGGDVGLVMRELTECQEKGAGGGGGASLADGLSVVANVEHLIPLFLLLIITSSGIGLALIVLQRAKQIIGGGGSGGAGAAVAGTPMTNSERALQLKSTVATFHSPRHGRSPGAGSAAGSPATPGSAGSAVGGGGRPHGASPLFGAGAGGAGAGLAQGGPAGSPSPAKLPPITPMRTGGYSTRSSRR</sequence>
<feature type="coiled-coil region" evidence="5">
    <location>
        <begin position="625"/>
        <end position="676"/>
    </location>
</feature>
<dbReference type="CDD" id="cd00054">
    <property type="entry name" value="EGF_CA"/>
    <property type="match status" value="1"/>
</dbReference>
<keyword evidence="1" id="KW-0245">EGF-like domain</keyword>
<dbReference type="Gene3D" id="2.10.25.10">
    <property type="entry name" value="Laminin"/>
    <property type="match status" value="2"/>
</dbReference>
<protein>
    <recommendedName>
        <fullName evidence="9">EGF-like calcium-binding domain-containing protein</fullName>
    </recommendedName>
</protein>
<dbReference type="InterPro" id="IPR018097">
    <property type="entry name" value="EGF_Ca-bd_CS"/>
</dbReference>
<dbReference type="EMBL" id="BRYB01001920">
    <property type="protein sequence ID" value="GMI36376.1"/>
    <property type="molecule type" value="Genomic_DNA"/>
</dbReference>
<keyword evidence="3" id="KW-0677">Repeat</keyword>
<proteinExistence type="predicted"/>
<evidence type="ECO:0000256" key="5">
    <source>
        <dbReference type="SAM" id="Coils"/>
    </source>
</evidence>
<keyword evidence="7" id="KW-0472">Membrane</keyword>
<dbReference type="Proteomes" id="UP001165060">
    <property type="component" value="Unassembled WGS sequence"/>
</dbReference>
<dbReference type="PROSITE" id="PS01187">
    <property type="entry name" value="EGF_CA"/>
    <property type="match status" value="1"/>
</dbReference>
<feature type="compositionally biased region" description="Low complexity" evidence="6">
    <location>
        <begin position="809"/>
        <end position="827"/>
    </location>
</feature>
<evidence type="ECO:0000256" key="6">
    <source>
        <dbReference type="SAM" id="MobiDB-lite"/>
    </source>
</evidence>
<name>A0ABQ6N069_9STRA</name>
<dbReference type="PANTHER" id="PTHR24039:SF53">
    <property type="entry name" value="EGF-LIKE DOMAIN-CONTAINING PROTEIN"/>
    <property type="match status" value="1"/>
</dbReference>
<reference evidence="10 11" key="1">
    <citation type="journal article" date="2023" name="Commun. Biol.">
        <title>Genome analysis of Parmales, the sister group of diatoms, reveals the evolutionary specialization of diatoms from phago-mixotrophs to photoautotrophs.</title>
        <authorList>
            <person name="Ban H."/>
            <person name="Sato S."/>
            <person name="Yoshikawa S."/>
            <person name="Yamada K."/>
            <person name="Nakamura Y."/>
            <person name="Ichinomiya M."/>
            <person name="Sato N."/>
            <person name="Blanc-Mathieu R."/>
            <person name="Endo H."/>
            <person name="Kuwata A."/>
            <person name="Ogata H."/>
        </authorList>
    </citation>
    <scope>NUCLEOTIDE SEQUENCE [LARGE SCALE GENOMIC DNA]</scope>
</reference>
<keyword evidence="2 8" id="KW-0732">Signal</keyword>
<feature type="chain" id="PRO_5047087224" description="EGF-like calcium-binding domain-containing protein" evidence="8">
    <location>
        <begin position="26"/>
        <end position="885"/>
    </location>
</feature>
<keyword evidence="5" id="KW-0175">Coiled coil</keyword>
<feature type="compositionally biased region" description="Gly residues" evidence="6">
    <location>
        <begin position="844"/>
        <end position="859"/>
    </location>
</feature>
<feature type="compositionally biased region" description="Low complexity" evidence="6">
    <location>
        <begin position="874"/>
        <end position="885"/>
    </location>
</feature>
<evidence type="ECO:0000256" key="1">
    <source>
        <dbReference type="ARBA" id="ARBA00022536"/>
    </source>
</evidence>
<feature type="region of interest" description="Disordered" evidence="6">
    <location>
        <begin position="802"/>
        <end position="885"/>
    </location>
</feature>
<feature type="transmembrane region" description="Helical" evidence="7">
    <location>
        <begin position="740"/>
        <end position="761"/>
    </location>
</feature>
<evidence type="ECO:0000256" key="2">
    <source>
        <dbReference type="ARBA" id="ARBA00022729"/>
    </source>
</evidence>
<feature type="signal peptide" evidence="8">
    <location>
        <begin position="1"/>
        <end position="25"/>
    </location>
</feature>
<evidence type="ECO:0000313" key="11">
    <source>
        <dbReference type="Proteomes" id="UP001165060"/>
    </source>
</evidence>
<dbReference type="SMART" id="SM00179">
    <property type="entry name" value="EGF_CA"/>
    <property type="match status" value="2"/>
</dbReference>
<evidence type="ECO:0000256" key="7">
    <source>
        <dbReference type="SAM" id="Phobius"/>
    </source>
</evidence>
<evidence type="ECO:0000259" key="9">
    <source>
        <dbReference type="SMART" id="SM00179"/>
    </source>
</evidence>
<evidence type="ECO:0000256" key="8">
    <source>
        <dbReference type="SAM" id="SignalP"/>
    </source>
</evidence>
<dbReference type="InterPro" id="IPR001881">
    <property type="entry name" value="EGF-like_Ca-bd_dom"/>
</dbReference>
<keyword evidence="11" id="KW-1185">Reference proteome</keyword>
<accession>A0ABQ6N069</accession>
<evidence type="ECO:0000256" key="4">
    <source>
        <dbReference type="ARBA" id="ARBA00023157"/>
    </source>
</evidence>
<organism evidence="10 11">
    <name type="scientific">Tetraparma gracilis</name>
    <dbReference type="NCBI Taxonomy" id="2962635"/>
    <lineage>
        <taxon>Eukaryota</taxon>
        <taxon>Sar</taxon>
        <taxon>Stramenopiles</taxon>
        <taxon>Ochrophyta</taxon>
        <taxon>Bolidophyceae</taxon>
        <taxon>Parmales</taxon>
        <taxon>Triparmaceae</taxon>
        <taxon>Tetraparma</taxon>
    </lineage>
</organism>
<evidence type="ECO:0000256" key="3">
    <source>
        <dbReference type="ARBA" id="ARBA00022737"/>
    </source>
</evidence>
<feature type="domain" description="EGF-like calcium-binding" evidence="9">
    <location>
        <begin position="126"/>
        <end position="186"/>
    </location>
</feature>
<dbReference type="PANTHER" id="PTHR24039">
    <property type="entry name" value="FIBRILLIN-RELATED"/>
    <property type="match status" value="1"/>
</dbReference>
<feature type="domain" description="EGF-like calcium-binding" evidence="9">
    <location>
        <begin position="420"/>
        <end position="494"/>
    </location>
</feature>
<keyword evidence="7" id="KW-0812">Transmembrane</keyword>
<keyword evidence="7" id="KW-1133">Transmembrane helix</keyword>